<accession>A6IS40</accession>
<proteinExistence type="predicted"/>
<organism evidence="1 2">
    <name type="scientific">Rattus norvegicus</name>
    <name type="common">Rat</name>
    <dbReference type="NCBI Taxonomy" id="10116"/>
    <lineage>
        <taxon>Eukaryota</taxon>
        <taxon>Metazoa</taxon>
        <taxon>Chordata</taxon>
        <taxon>Craniata</taxon>
        <taxon>Vertebrata</taxon>
        <taxon>Euteleostomi</taxon>
        <taxon>Mammalia</taxon>
        <taxon>Eutheria</taxon>
        <taxon>Euarchontoglires</taxon>
        <taxon>Glires</taxon>
        <taxon>Rodentia</taxon>
        <taxon>Myomorpha</taxon>
        <taxon>Muroidea</taxon>
        <taxon>Muridae</taxon>
        <taxon>Murinae</taxon>
        <taxon>Rattus</taxon>
    </lineage>
</organism>
<evidence type="ECO:0000313" key="2">
    <source>
        <dbReference type="Proteomes" id="UP000234681"/>
    </source>
</evidence>
<gene>
    <name evidence="1" type="ORF">rCG_63016</name>
</gene>
<sequence>MQTCFSATALRWQASKGIKTPRDSRCLRSSFCRKLNISLMGWPCVIFLSSCHRISRLCLRHPREA</sequence>
<evidence type="ECO:0000313" key="1">
    <source>
        <dbReference type="EMBL" id="EDL80391.1"/>
    </source>
</evidence>
<dbReference type="Proteomes" id="UP000234681">
    <property type="component" value="Chromosome 5"/>
</dbReference>
<dbReference type="EMBL" id="CH473968">
    <property type="protein sequence ID" value="EDL80391.1"/>
    <property type="molecule type" value="Genomic_DNA"/>
</dbReference>
<reference evidence="2" key="1">
    <citation type="submission" date="2005-09" db="EMBL/GenBank/DDBJ databases">
        <authorList>
            <person name="Mural R.J."/>
            <person name="Li P.W."/>
            <person name="Adams M.D."/>
            <person name="Amanatides P.G."/>
            <person name="Baden-Tillson H."/>
            <person name="Barnstead M."/>
            <person name="Chin S.H."/>
            <person name="Dew I."/>
            <person name="Evans C.A."/>
            <person name="Ferriera S."/>
            <person name="Flanigan M."/>
            <person name="Fosler C."/>
            <person name="Glodek A."/>
            <person name="Gu Z."/>
            <person name="Holt R.A."/>
            <person name="Jennings D."/>
            <person name="Kraft C.L."/>
            <person name="Lu F."/>
            <person name="Nguyen T."/>
            <person name="Nusskern D.R."/>
            <person name="Pfannkoch C.M."/>
            <person name="Sitter C."/>
            <person name="Sutton G.G."/>
            <person name="Venter J.C."/>
            <person name="Wang Z."/>
            <person name="Woodage T."/>
            <person name="Zheng X.H."/>
            <person name="Zhong F."/>
        </authorList>
    </citation>
    <scope>NUCLEOTIDE SEQUENCE [LARGE SCALE GENOMIC DNA]</scope>
    <source>
        <strain>BN</strain>
        <strain evidence="2">Sprague-Dawley</strain>
    </source>
</reference>
<protein>
    <submittedName>
        <fullName evidence="1">RCG63016</fullName>
    </submittedName>
</protein>
<dbReference type="AlphaFoldDB" id="A6IS40"/>
<name>A6IS40_RAT</name>